<evidence type="ECO:0000313" key="7">
    <source>
        <dbReference type="Proteomes" id="UP001148299"/>
    </source>
</evidence>
<dbReference type="SUPFAM" id="SSF48403">
    <property type="entry name" value="Ankyrin repeat"/>
    <property type="match status" value="2"/>
</dbReference>
<dbReference type="PROSITE" id="PS50297">
    <property type="entry name" value="ANK_REP_REGION"/>
    <property type="match status" value="10"/>
</dbReference>
<proteinExistence type="predicted"/>
<feature type="repeat" description="ANK" evidence="3">
    <location>
        <begin position="948"/>
        <end position="980"/>
    </location>
</feature>
<reference evidence="6" key="1">
    <citation type="submission" date="2022-12" db="EMBL/GenBank/DDBJ databases">
        <authorList>
            <person name="Petersen C."/>
        </authorList>
    </citation>
    <scope>NUCLEOTIDE SEQUENCE</scope>
    <source>
        <strain evidence="6">IBT 35675</strain>
    </source>
</reference>
<dbReference type="SMART" id="SM00248">
    <property type="entry name" value="ANK"/>
    <property type="match status" value="13"/>
</dbReference>
<evidence type="ECO:0008006" key="8">
    <source>
        <dbReference type="Google" id="ProtNLM"/>
    </source>
</evidence>
<dbReference type="PRINTS" id="PR01415">
    <property type="entry name" value="ANKYRIN"/>
</dbReference>
<evidence type="ECO:0000256" key="3">
    <source>
        <dbReference type="PROSITE-ProRule" id="PRU00023"/>
    </source>
</evidence>
<dbReference type="InterPro" id="IPR035994">
    <property type="entry name" value="Nucleoside_phosphorylase_sf"/>
</dbReference>
<name>A0A9W9UHT0_PENBR</name>
<dbReference type="GO" id="GO:0009116">
    <property type="term" value="P:nucleoside metabolic process"/>
    <property type="evidence" value="ECO:0007669"/>
    <property type="project" value="InterPro"/>
</dbReference>
<feature type="repeat" description="ANK" evidence="3">
    <location>
        <begin position="1014"/>
        <end position="1046"/>
    </location>
</feature>
<dbReference type="InterPro" id="IPR056884">
    <property type="entry name" value="NPHP3-like_N"/>
</dbReference>
<dbReference type="Pfam" id="PF24883">
    <property type="entry name" value="NPHP3_N"/>
    <property type="match status" value="1"/>
</dbReference>
<protein>
    <recommendedName>
        <fullName evidence="8">Nucleoside phosphorylase domain-containing protein</fullName>
    </recommendedName>
</protein>
<dbReference type="Gene3D" id="1.25.40.20">
    <property type="entry name" value="Ankyrin repeat-containing domain"/>
    <property type="match status" value="3"/>
</dbReference>
<comment type="caution">
    <text evidence="6">The sequence shown here is derived from an EMBL/GenBank/DDBJ whole genome shotgun (WGS) entry which is preliminary data.</text>
</comment>
<feature type="repeat" description="ANK" evidence="3">
    <location>
        <begin position="1146"/>
        <end position="1178"/>
    </location>
</feature>
<feature type="repeat" description="ANK" evidence="3">
    <location>
        <begin position="981"/>
        <end position="1013"/>
    </location>
</feature>
<evidence type="ECO:0000259" key="5">
    <source>
        <dbReference type="Pfam" id="PF24883"/>
    </source>
</evidence>
<dbReference type="PROSITE" id="PS50088">
    <property type="entry name" value="ANK_REPEAT"/>
    <property type="match status" value="11"/>
</dbReference>
<dbReference type="Gene3D" id="3.40.50.300">
    <property type="entry name" value="P-loop containing nucleotide triphosphate hydrolases"/>
    <property type="match status" value="1"/>
</dbReference>
<dbReference type="EMBL" id="JAPZBR010000008">
    <property type="protein sequence ID" value="KAJ5341658.1"/>
    <property type="molecule type" value="Genomic_DNA"/>
</dbReference>
<dbReference type="InterPro" id="IPR002110">
    <property type="entry name" value="Ankyrin_rpt"/>
</dbReference>
<dbReference type="PROSITE" id="PS00141">
    <property type="entry name" value="ASP_PROTEASE"/>
    <property type="match status" value="1"/>
</dbReference>
<keyword evidence="2 3" id="KW-0040">ANK repeat</keyword>
<dbReference type="GO" id="GO:0006508">
    <property type="term" value="P:proteolysis"/>
    <property type="evidence" value="ECO:0007669"/>
    <property type="project" value="InterPro"/>
</dbReference>
<reference evidence="6" key="2">
    <citation type="journal article" date="2023" name="IMA Fungus">
        <title>Comparative genomic study of the Penicillium genus elucidates a diverse pangenome and 15 lateral gene transfer events.</title>
        <authorList>
            <person name="Petersen C."/>
            <person name="Sorensen T."/>
            <person name="Nielsen M.R."/>
            <person name="Sondergaard T.E."/>
            <person name="Sorensen J.L."/>
            <person name="Fitzpatrick D.A."/>
            <person name="Frisvad J.C."/>
            <person name="Nielsen K.L."/>
        </authorList>
    </citation>
    <scope>NUCLEOTIDE SEQUENCE</scope>
    <source>
        <strain evidence="6">IBT 35675</strain>
    </source>
</reference>
<keyword evidence="1" id="KW-0677">Repeat</keyword>
<dbReference type="GO" id="GO:0004190">
    <property type="term" value="F:aspartic-type endopeptidase activity"/>
    <property type="evidence" value="ECO:0007669"/>
    <property type="project" value="InterPro"/>
</dbReference>
<accession>A0A9W9UHT0</accession>
<dbReference type="SUPFAM" id="SSF52540">
    <property type="entry name" value="P-loop containing nucleoside triphosphate hydrolases"/>
    <property type="match status" value="1"/>
</dbReference>
<feature type="repeat" description="ANK" evidence="3">
    <location>
        <begin position="1253"/>
        <end position="1285"/>
    </location>
</feature>
<dbReference type="SUPFAM" id="SSF53167">
    <property type="entry name" value="Purine and uridine phosphorylases"/>
    <property type="match status" value="1"/>
</dbReference>
<evidence type="ECO:0000256" key="2">
    <source>
        <dbReference type="ARBA" id="ARBA00023043"/>
    </source>
</evidence>
<evidence type="ECO:0000259" key="4">
    <source>
        <dbReference type="Pfam" id="PF01048"/>
    </source>
</evidence>
<feature type="repeat" description="ANK" evidence="3">
    <location>
        <begin position="1179"/>
        <end position="1211"/>
    </location>
</feature>
<dbReference type="InterPro" id="IPR036770">
    <property type="entry name" value="Ankyrin_rpt-contain_sf"/>
</dbReference>
<feature type="repeat" description="ANK" evidence="3">
    <location>
        <begin position="1047"/>
        <end position="1079"/>
    </location>
</feature>
<dbReference type="Pfam" id="PF12796">
    <property type="entry name" value="Ank_2"/>
    <property type="match status" value="4"/>
</dbReference>
<dbReference type="InterPro" id="IPR000845">
    <property type="entry name" value="Nucleoside_phosphorylase_d"/>
</dbReference>
<dbReference type="InterPro" id="IPR027417">
    <property type="entry name" value="P-loop_NTPase"/>
</dbReference>
<organism evidence="6 7">
    <name type="scientific">Penicillium brevicompactum</name>
    <dbReference type="NCBI Taxonomy" id="5074"/>
    <lineage>
        <taxon>Eukaryota</taxon>
        <taxon>Fungi</taxon>
        <taxon>Dikarya</taxon>
        <taxon>Ascomycota</taxon>
        <taxon>Pezizomycotina</taxon>
        <taxon>Eurotiomycetes</taxon>
        <taxon>Eurotiomycetidae</taxon>
        <taxon>Eurotiales</taxon>
        <taxon>Aspergillaceae</taxon>
        <taxon>Penicillium</taxon>
    </lineage>
</organism>
<dbReference type="PANTHER" id="PTHR24171:SF9">
    <property type="entry name" value="ANKYRIN REPEAT DOMAIN-CONTAINING PROTEIN 39"/>
    <property type="match status" value="1"/>
</dbReference>
<evidence type="ECO:0000313" key="6">
    <source>
        <dbReference type="EMBL" id="KAJ5341658.1"/>
    </source>
</evidence>
<feature type="domain" description="Nucleoside phosphorylase" evidence="4">
    <location>
        <begin position="75"/>
        <end position="330"/>
    </location>
</feature>
<sequence length="1319" mass="147241">MTSTSYHGANDGVQVANNYGSITTEIHLSKRSKNSHHDDLRAPPRTQYTIAWVCALYIEMAAAQAMLDELHERLPASVDNNNYILGSINQHNVVIACLPEGQYGTNNAAIVMTNMKRTFPDIRACLMVGIGGGVPRKADIRLGDVVVGTRVMQCDLGKLIGNGQLQRTAISRLCHPLFGTTISTVRSKHEHRPSQVPSILQQKLGGRQSYSRPTSADLLFYASYEHESLADSCDGCDHSKLVPRSRRVPHGVMIHYGAIASGNQVMRNGTTRDTVARELDVMCFEMESAGLMDILPCLPIRGICDYADSHKNKEWQRYAAATAAAYARELLEELHVTESHPSISTTSESDERQSRERRERLLESFKFDQIDFRKTTIKEEEEKTCRWFLGHPDYEAWLDPARLRQHHGFLWISGKPGAGKSTIMKFAYKKIRDDARYNSAVTASFFFNARGTVLEKSTFGMYRSLLLQLLEAFPDLQVVLDNSDLVPKTQNDCLPLIVLKNIFEKAVCTLGKRSFICFIDALDECDEQQAVEMVQYFEALTNRSMEKDISFRVCFSSRHYPYIFIQRGIRVTLEDQSGHAADLATYVTNQLKVKEPKLVAELRQKILGKAAGVFMWVVLVVGILNKEYGRGGLALGKRLAELPSDLSELFKDILRRDEDDMEALQLCILWILYAKGPFTAPGALSCSLDWVVFEGLAETTKSRDPVVQFIHESVRDFLIKDKGLYELWPELGLDCEGLGHEKLKQCCNLYINHDLICESVTNVLSESDAHRHQSASRGISKDYPFLWYANQHILFHANAAAKVVPQDVFLSSFAVLSWIDRKNVFPQLNTGQYSRNANFSYILADKGCPELIRARPKEHPHTQVRGERYDYSIFAAIARGSNDTVAAILDLSSSFQDDICLEDYFRYRAQFSLYEGRTPLTWAAQEGQEGIVRLLLQRGVDIDGADRGGMVPLSRALINRQETVARFLIESGADINARDLHGQTLLYRSVTNGNETAARFLIGSGADLNTADETGWTPLYWSVMKGNEAITKLLIESGADINARDLNGQTLLYRSVTNGNETAARFLIDSGADLNIADETGWTPLYRSVMKGNEAIAKLLVENGALIDSKDLNGRTPLYQSVTDGNEAMTRLLVDSGANINARNLNGRTPLYQSVINDNEKITRFLLAMGAKVDICDKFGWTPLHQSTAEGHEAKVKLLIEFGAKTNTSDDEGVSPLNWAARSGHLVIARSGHLVIARLLIEARADIKTYDKYGRTPLQWSSAHGHEAVARLLITMGADVNTRDLRGQTPLDQALRNGHEGVARLLTGKNARRGLDPIN</sequence>
<dbReference type="InterPro" id="IPR001969">
    <property type="entry name" value="Aspartic_peptidase_AS"/>
</dbReference>
<keyword evidence="7" id="KW-1185">Reference proteome</keyword>
<gene>
    <name evidence="6" type="ORF">N7541_010782</name>
</gene>
<feature type="repeat" description="ANK" evidence="3">
    <location>
        <begin position="1113"/>
        <end position="1145"/>
    </location>
</feature>
<feature type="repeat" description="ANK" evidence="3">
    <location>
        <begin position="915"/>
        <end position="947"/>
    </location>
</feature>
<dbReference type="Pfam" id="PF13637">
    <property type="entry name" value="Ank_4"/>
    <property type="match status" value="1"/>
</dbReference>
<evidence type="ECO:0000256" key="1">
    <source>
        <dbReference type="ARBA" id="ARBA00022737"/>
    </source>
</evidence>
<dbReference type="Pfam" id="PF01048">
    <property type="entry name" value="PNP_UDP_1"/>
    <property type="match status" value="1"/>
</dbReference>
<dbReference type="Gene3D" id="3.40.50.1580">
    <property type="entry name" value="Nucleoside phosphorylase domain"/>
    <property type="match status" value="1"/>
</dbReference>
<feature type="repeat" description="ANK" evidence="3">
    <location>
        <begin position="1080"/>
        <end position="1112"/>
    </location>
</feature>
<dbReference type="Proteomes" id="UP001148299">
    <property type="component" value="Unassembled WGS sequence"/>
</dbReference>
<feature type="domain" description="Nephrocystin 3-like N-terminal" evidence="5">
    <location>
        <begin position="384"/>
        <end position="558"/>
    </location>
</feature>
<dbReference type="PANTHER" id="PTHR24171">
    <property type="entry name" value="ANKYRIN REPEAT DOMAIN-CONTAINING PROTEIN 39-RELATED"/>
    <property type="match status" value="1"/>
</dbReference>
<feature type="repeat" description="ANK" evidence="3">
    <location>
        <begin position="1212"/>
        <end position="1252"/>
    </location>
</feature>
<dbReference type="Pfam" id="PF00023">
    <property type="entry name" value="Ank"/>
    <property type="match status" value="1"/>
</dbReference>